<comment type="caution">
    <text evidence="1">The sequence shown here is derived from an EMBL/GenBank/DDBJ whole genome shotgun (WGS) entry which is preliminary data.</text>
</comment>
<accession>A0AAW2HN86</accession>
<proteinExistence type="predicted"/>
<organism evidence="1">
    <name type="scientific">Menopon gallinae</name>
    <name type="common">poultry shaft louse</name>
    <dbReference type="NCBI Taxonomy" id="328185"/>
    <lineage>
        <taxon>Eukaryota</taxon>
        <taxon>Metazoa</taxon>
        <taxon>Ecdysozoa</taxon>
        <taxon>Arthropoda</taxon>
        <taxon>Hexapoda</taxon>
        <taxon>Insecta</taxon>
        <taxon>Pterygota</taxon>
        <taxon>Neoptera</taxon>
        <taxon>Paraneoptera</taxon>
        <taxon>Psocodea</taxon>
        <taxon>Troctomorpha</taxon>
        <taxon>Phthiraptera</taxon>
        <taxon>Amblycera</taxon>
        <taxon>Menoponidae</taxon>
        <taxon>Menopon</taxon>
    </lineage>
</organism>
<protein>
    <submittedName>
        <fullName evidence="1">Uncharacterized protein</fullName>
    </submittedName>
</protein>
<name>A0AAW2HN86_9NEOP</name>
<sequence>MNLRDRRFFAAVRDHEIPESGSLLVQQKRKCDKKAKAEVLVADPALLHIDHVEEFEPTSVGPCKPYFTRAEGSSYGSNMEPETLEILAGEDMGPRSLRDKSRTCSNMFSIY</sequence>
<reference evidence="1" key="1">
    <citation type="journal article" date="2024" name="Gigascience">
        <title>Chromosome-level genome of the poultry shaft louse Menopon gallinae provides insight into the host-switching and adaptive evolution of parasitic lice.</title>
        <authorList>
            <person name="Xu Y."/>
            <person name="Ma L."/>
            <person name="Liu S."/>
            <person name="Liang Y."/>
            <person name="Liu Q."/>
            <person name="He Z."/>
            <person name="Tian L."/>
            <person name="Duan Y."/>
            <person name="Cai W."/>
            <person name="Li H."/>
            <person name="Song F."/>
        </authorList>
    </citation>
    <scope>NUCLEOTIDE SEQUENCE</scope>
    <source>
        <strain evidence="1">Cailab_2023a</strain>
    </source>
</reference>
<evidence type="ECO:0000313" key="1">
    <source>
        <dbReference type="EMBL" id="KAL0270903.1"/>
    </source>
</evidence>
<dbReference type="EMBL" id="JARGDH010000004">
    <property type="protein sequence ID" value="KAL0270903.1"/>
    <property type="molecule type" value="Genomic_DNA"/>
</dbReference>
<gene>
    <name evidence="1" type="ORF">PYX00_008176</name>
</gene>
<dbReference type="AlphaFoldDB" id="A0AAW2HN86"/>